<protein>
    <recommendedName>
        <fullName evidence="4">Pentapeptide repeat-containing protein</fullName>
    </recommendedName>
</protein>
<dbReference type="EMBL" id="BAFB01000206">
    <property type="protein sequence ID" value="GAB36308.1"/>
    <property type="molecule type" value="Genomic_DNA"/>
</dbReference>
<evidence type="ECO:0000313" key="2">
    <source>
        <dbReference type="EMBL" id="GAB36308.1"/>
    </source>
</evidence>
<gene>
    <name evidence="2" type="ORF">GOOTI_206_00410</name>
</gene>
<keyword evidence="1" id="KW-0472">Membrane</keyword>
<dbReference type="Gene3D" id="2.160.20.80">
    <property type="entry name" value="E3 ubiquitin-protein ligase SopA"/>
    <property type="match status" value="1"/>
</dbReference>
<sequence length="592" mass="63504">MDPTTPTTAAERALFAAAHAGEECDLRTARERTDQGWAPTAADAADWGEDRVVRADFLRHLLVDQQLVVHLTGARIDGNLDLSGQHLALSLPGCVLTGAAGFDKVTFTGTAWFGGATFTGVAGFNEATFTGDAKFNEATFTGDAMFGGATFTGTAGFNEATFTGIAWFGEATFTGDAWFGEATFTGTAWFGEATFTGDAWFDEVTFTRRAKFGGATFTGIAWFGEATFTGKAEFDEATFTGKAEFDEATFEQLDWSGTWWSTSRVSTTGLAAKRFVLDRVVFESPVRLDVKADAVSARGLRAAQRLHLVVAAAAMDLTDADLAAGSLIEAAPVTASDPPSVRRASISSLRRAHVAGVTLSGLAVRECTFAAVDGLDGLVITGTDVLASNRDHTRRGSARGRRWWRADRRVIRDELDARTPAPTGQPEPAEPLSLRDVSATYRALRKALEDNKDEPGAADFYYGEMEMRRLAAPSWSVERWLLTAYWLVSGYGLRAWRALATLLVVIAVAGWCFTNSAWVRPSPAGTTPVLDPDSRVWPWAFAAQETVALFRPAGTIGVTLVGAGVAVDLAVRILGPALLALAVLAIRNRTKR</sequence>
<evidence type="ECO:0000256" key="1">
    <source>
        <dbReference type="SAM" id="Phobius"/>
    </source>
</evidence>
<organism evidence="2 3">
    <name type="scientific">Gordonia otitidis (strain DSM 44809 / CCUG 52243 / JCM 12355 / NBRC 100426 / IFM 10032)</name>
    <dbReference type="NCBI Taxonomy" id="1108044"/>
    <lineage>
        <taxon>Bacteria</taxon>
        <taxon>Bacillati</taxon>
        <taxon>Actinomycetota</taxon>
        <taxon>Actinomycetes</taxon>
        <taxon>Mycobacteriales</taxon>
        <taxon>Gordoniaceae</taxon>
        <taxon>Gordonia</taxon>
    </lineage>
</organism>
<keyword evidence="3" id="KW-1185">Reference proteome</keyword>
<evidence type="ECO:0000313" key="3">
    <source>
        <dbReference type="Proteomes" id="UP000005038"/>
    </source>
</evidence>
<dbReference type="RefSeq" id="WP_007240490.1">
    <property type="nucleotide sequence ID" value="NZ_BAFB01000206.1"/>
</dbReference>
<feature type="transmembrane region" description="Helical" evidence="1">
    <location>
        <begin position="569"/>
        <end position="586"/>
    </location>
</feature>
<dbReference type="AlphaFoldDB" id="H5TS50"/>
<name>H5TS50_GORO1</name>
<evidence type="ECO:0008006" key="4">
    <source>
        <dbReference type="Google" id="ProtNLM"/>
    </source>
</evidence>
<keyword evidence="1" id="KW-0812">Transmembrane</keyword>
<accession>H5TS50</accession>
<reference evidence="2" key="1">
    <citation type="submission" date="2012-02" db="EMBL/GenBank/DDBJ databases">
        <title>Whole genome shotgun sequence of Gordonia otitidis NBRC 100426.</title>
        <authorList>
            <person name="Yoshida I."/>
            <person name="Hosoyama A."/>
            <person name="Tsuchikane K."/>
            <person name="Katsumata H."/>
            <person name="Yamazaki S."/>
            <person name="Fujita N."/>
        </authorList>
    </citation>
    <scope>NUCLEOTIDE SEQUENCE [LARGE SCALE GENOMIC DNA]</scope>
    <source>
        <strain evidence="2">NBRC 100426</strain>
    </source>
</reference>
<dbReference type="STRING" id="1108044.GOOTI_206_00410"/>
<dbReference type="Pfam" id="PF13576">
    <property type="entry name" value="Pentapeptide_3"/>
    <property type="match status" value="2"/>
</dbReference>
<comment type="caution">
    <text evidence="2">The sequence shown here is derived from an EMBL/GenBank/DDBJ whole genome shotgun (WGS) entry which is preliminary data.</text>
</comment>
<dbReference type="Proteomes" id="UP000005038">
    <property type="component" value="Unassembled WGS sequence"/>
</dbReference>
<keyword evidence="1" id="KW-1133">Transmembrane helix</keyword>
<proteinExistence type="predicted"/>
<dbReference type="OrthoDB" id="3602494at2"/>
<dbReference type="InterPro" id="IPR001646">
    <property type="entry name" value="5peptide_repeat"/>
</dbReference>